<dbReference type="AlphaFoldDB" id="A0A2V1GQC1"/>
<name>A0A2V1GQC1_9GAMM</name>
<gene>
    <name evidence="1" type="ORF">DC094_17455</name>
</gene>
<dbReference type="EMBL" id="QDDL01000009">
    <property type="protein sequence ID" value="PVZ65672.1"/>
    <property type="molecule type" value="Genomic_DNA"/>
</dbReference>
<sequence length="187" mass="20847">MFNVSRFIVTGTVALLLVFFILLYLPVHGLAQRYAESNQFKTDQTASSSQPSIAASLISAAAEQPMLKSLLTAPPSLSLSPETPSNYPGLHSLDGSLFLDENLAVSYLDLDQQFYQFPEAGERSELEPEVYLDMLRVFGTDKRYTRYQFSDGSELVVTKDHAVSVQVLTVDASGRYQMDEYTQPPKF</sequence>
<comment type="caution">
    <text evidence="1">The sequence shown here is derived from an EMBL/GenBank/DDBJ whole genome shotgun (WGS) entry which is preliminary data.</text>
</comment>
<proteinExistence type="predicted"/>
<accession>A0A2V1GQC1</accession>
<protein>
    <submittedName>
        <fullName evidence="1">Uncharacterized protein</fullName>
    </submittedName>
</protein>
<evidence type="ECO:0000313" key="1">
    <source>
        <dbReference type="EMBL" id="PVZ65672.1"/>
    </source>
</evidence>
<reference evidence="1 2" key="1">
    <citation type="submission" date="2018-04" db="EMBL/GenBank/DDBJ databases">
        <title>Thalassorhabdus spongiae gen. nov., sp. nov., isolated from a marine sponge in South-West Iceland.</title>
        <authorList>
            <person name="Knobloch S."/>
            <person name="Daussin A."/>
            <person name="Johannsson R."/>
            <person name="Marteinsson V.T."/>
        </authorList>
    </citation>
    <scope>NUCLEOTIDE SEQUENCE [LARGE SCALE GENOMIC DNA]</scope>
    <source>
        <strain evidence="1 2">Hp12</strain>
    </source>
</reference>
<evidence type="ECO:0000313" key="2">
    <source>
        <dbReference type="Proteomes" id="UP000244906"/>
    </source>
</evidence>
<dbReference type="Proteomes" id="UP000244906">
    <property type="component" value="Unassembled WGS sequence"/>
</dbReference>
<dbReference type="RefSeq" id="WP_116688412.1">
    <property type="nucleotide sequence ID" value="NZ_CAWNYD010000009.1"/>
</dbReference>
<keyword evidence="2" id="KW-1185">Reference proteome</keyword>
<organism evidence="1 2">
    <name type="scientific">Pelagibaculum spongiae</name>
    <dbReference type="NCBI Taxonomy" id="2080658"/>
    <lineage>
        <taxon>Bacteria</taxon>
        <taxon>Pseudomonadati</taxon>
        <taxon>Pseudomonadota</taxon>
        <taxon>Gammaproteobacteria</taxon>
        <taxon>Oceanospirillales</taxon>
        <taxon>Pelagibaculum</taxon>
    </lineage>
</organism>